<gene>
    <name evidence="2" type="ORF">BBRV_LOCUS94176</name>
</gene>
<feature type="compositionally biased region" description="Basic and acidic residues" evidence="1">
    <location>
        <begin position="134"/>
        <end position="161"/>
    </location>
</feature>
<feature type="compositionally biased region" description="Basic and acidic residues" evidence="1">
    <location>
        <begin position="27"/>
        <end position="47"/>
    </location>
</feature>
<name>A0A6V7L584_9HYME</name>
<organism evidence="2">
    <name type="scientific">Bracon brevicornis</name>
    <dbReference type="NCBI Taxonomy" id="1563983"/>
    <lineage>
        <taxon>Eukaryota</taxon>
        <taxon>Metazoa</taxon>
        <taxon>Ecdysozoa</taxon>
        <taxon>Arthropoda</taxon>
        <taxon>Hexapoda</taxon>
        <taxon>Insecta</taxon>
        <taxon>Pterygota</taxon>
        <taxon>Neoptera</taxon>
        <taxon>Endopterygota</taxon>
        <taxon>Hymenoptera</taxon>
        <taxon>Apocrita</taxon>
        <taxon>Ichneumonoidea</taxon>
        <taxon>Braconidae</taxon>
        <taxon>Braconinae</taxon>
        <taxon>Bracon</taxon>
    </lineage>
</organism>
<dbReference type="EMBL" id="CADCXW020000332">
    <property type="protein sequence ID" value="CAD1570057.1"/>
    <property type="molecule type" value="Genomic_DNA"/>
</dbReference>
<protein>
    <submittedName>
        <fullName evidence="2">Uncharacterized protein</fullName>
    </submittedName>
</protein>
<proteinExistence type="predicted"/>
<reference evidence="2" key="1">
    <citation type="submission" date="2020-07" db="EMBL/GenBank/DDBJ databases">
        <authorList>
            <person name="Ferguson B K."/>
        </authorList>
    </citation>
    <scope>NUCLEOTIDE SEQUENCE</scope>
    <source>
        <strain evidence="2">L06</strain>
    </source>
</reference>
<evidence type="ECO:0000313" key="2">
    <source>
        <dbReference type="EMBL" id="CAD1570057.1"/>
    </source>
</evidence>
<feature type="region of interest" description="Disordered" evidence="1">
    <location>
        <begin position="1"/>
        <end position="47"/>
    </location>
</feature>
<accession>A0A6V7L584</accession>
<evidence type="ECO:0000256" key="1">
    <source>
        <dbReference type="SAM" id="MobiDB-lite"/>
    </source>
</evidence>
<sequence length="161" mass="18421">MTKTGIADNADEEYIPSDLAKPQQTPHDFEYVPSRKSDLRNLRKSEKARVEEYTPTFTAKSNAENAYVPNSIASLKKKTKHELYEPSGVSGTADEYIPSAKGAKTRVEEYQPDFSTVKEDYNVVYVPSLKRKKKNDDDKDSDRKKIVRKKNDVANTEKWEI</sequence>
<feature type="region of interest" description="Disordered" evidence="1">
    <location>
        <begin position="129"/>
        <end position="161"/>
    </location>
</feature>
<dbReference type="AlphaFoldDB" id="A0A6V7L584"/>